<evidence type="ECO:0000313" key="1">
    <source>
        <dbReference type="EMBL" id="KFB09275.1"/>
    </source>
</evidence>
<comment type="caution">
    <text evidence="1">The sequence shown here is derived from an EMBL/GenBank/DDBJ whole genome shotgun (WGS) entry which is preliminary data.</text>
</comment>
<organism evidence="1 2">
    <name type="scientific">Nitratireductor basaltis</name>
    <dbReference type="NCBI Taxonomy" id="472175"/>
    <lineage>
        <taxon>Bacteria</taxon>
        <taxon>Pseudomonadati</taxon>
        <taxon>Pseudomonadota</taxon>
        <taxon>Alphaproteobacteria</taxon>
        <taxon>Hyphomicrobiales</taxon>
        <taxon>Phyllobacteriaceae</taxon>
        <taxon>Nitratireductor</taxon>
    </lineage>
</organism>
<evidence type="ECO:0000313" key="2">
    <source>
        <dbReference type="Proteomes" id="UP000053675"/>
    </source>
</evidence>
<dbReference type="eggNOG" id="COG2120">
    <property type="taxonomic scope" value="Bacteria"/>
</dbReference>
<dbReference type="Proteomes" id="UP000053675">
    <property type="component" value="Unassembled WGS sequence"/>
</dbReference>
<dbReference type="InterPro" id="IPR003737">
    <property type="entry name" value="GlcNAc_PI_deacetylase-related"/>
</dbReference>
<dbReference type="OrthoDB" id="9790023at2"/>
<dbReference type="Pfam" id="PF02585">
    <property type="entry name" value="PIG-L"/>
    <property type="match status" value="1"/>
</dbReference>
<sequence>MVERIRQSSFQDISDGQPIVVLAPHPDDETLGCGGLLHAAFAGPGARVICMTDGGASHPNSRRWDREARALMRAGELEEAIVALGGSPEAVIRLGLPDAGMLELEPQYEELAQTITQIADQAGAHVLVAPAPTDPHCDHEATAQIAQIAARAADLRLLYYPIWSEWHDVDYRHRLPHRVEHRFDISRARDAKAAAISAHRSQLGQVIDDDPEGFVLPDAFLEKFRSGEEIFFEDATWRG</sequence>
<dbReference type="AlphaFoldDB" id="A0A084U8I9"/>
<dbReference type="Gene3D" id="3.40.50.10320">
    <property type="entry name" value="LmbE-like"/>
    <property type="match status" value="1"/>
</dbReference>
<dbReference type="EMBL" id="JMQM01000001">
    <property type="protein sequence ID" value="KFB09275.1"/>
    <property type="molecule type" value="Genomic_DNA"/>
</dbReference>
<protein>
    <submittedName>
        <fullName evidence="1">LmbE family protein</fullName>
    </submittedName>
</protein>
<reference evidence="1 2" key="1">
    <citation type="submission" date="2014-05" db="EMBL/GenBank/DDBJ databases">
        <title>Draft Genome Sequence of Nitratireductor basaltis Strain UMTGB225, A Marine Bacterium Isolated from Green Barrel Tunicate.</title>
        <authorList>
            <person name="Gan H.Y."/>
        </authorList>
    </citation>
    <scope>NUCLEOTIDE SEQUENCE [LARGE SCALE GENOMIC DNA]</scope>
    <source>
        <strain evidence="1 2">UMTGB225</strain>
    </source>
</reference>
<name>A0A084U8I9_9HYPH</name>
<gene>
    <name evidence="1" type="ORF">EL18_00290</name>
</gene>
<dbReference type="SUPFAM" id="SSF102588">
    <property type="entry name" value="LmbE-like"/>
    <property type="match status" value="1"/>
</dbReference>
<dbReference type="InterPro" id="IPR024078">
    <property type="entry name" value="LmbE-like_dom_sf"/>
</dbReference>
<dbReference type="PATRIC" id="fig|472175.3.peg.300"/>
<keyword evidence="2" id="KW-1185">Reference proteome</keyword>
<dbReference type="GO" id="GO:0016811">
    <property type="term" value="F:hydrolase activity, acting on carbon-nitrogen (but not peptide) bonds, in linear amides"/>
    <property type="evidence" value="ECO:0007669"/>
    <property type="project" value="TreeGrafter"/>
</dbReference>
<dbReference type="PANTHER" id="PTHR12993">
    <property type="entry name" value="N-ACETYLGLUCOSAMINYL-PHOSPHATIDYLINOSITOL DE-N-ACETYLASE-RELATED"/>
    <property type="match status" value="1"/>
</dbReference>
<dbReference type="STRING" id="472175.EL18_00290"/>
<proteinExistence type="predicted"/>
<accession>A0A084U8I9</accession>
<dbReference type="PANTHER" id="PTHR12993:SF29">
    <property type="entry name" value="BLR3841 PROTEIN"/>
    <property type="match status" value="1"/>
</dbReference>
<dbReference type="RefSeq" id="WP_036479041.1">
    <property type="nucleotide sequence ID" value="NZ_JMQM01000001.1"/>
</dbReference>